<keyword evidence="2" id="KW-1185">Reference proteome</keyword>
<sequence length="998" mass="105407">MLEGTDAFPAADISTDGIDFGGPLPTATGSRLRSDNDWLIYNLEAMEQGVAQIVEQAAHGRFSKLVIRDGIVDTTDSVYGLFRRMEKVSLNISPGTGKGSATGSFAATLGGRTMFGSLERTLDGNGAARLEADVTNIDFSSMLPFLDDPASLLAVRGAGALSVDVTFAPGSGKPQNGEFKVDLTGLDLRIKDDYFPIASSIMDIDWSPADARFSLGESSLQVGNSAARVAGVFVMGLDKTFGPTLGIALHASDVAIQPPDMEAPAKPFTSVDFSGWSAPLYGAVGIDRLLAVKDDSRIETTGRVDMLRAGLGLQLTIAGEQVSADDLKRVWPSLTGSDSRDWFVANVPQGKVDTATLKFNFPVGTLGLDGEEKPIPKDSMSIEMVGTGVAVKPTPAMDAVAIDGKMRLQVRDSDITISADGGVLDTDRGPIKVGNAAVIMDNSDPNESVVEVSGDIDATIPALVALTREQQPEALDKLALPVDLNALAGAVDVGMVTTIKLANEATGTPMTIDYVLNGSIDDFASAVPIEGRKIDNGTIKFSASQNGYQMAGTADIDGMKADISVEGTPDSDPQFKLASVVDVQDLAALGFDGSEYVSGQARWAAQPMPDGTIQVAVDLTDAALTIKDLAISKAVGEPGTLRAVVKMDGDVTELSQVDLAFGQTHLAGTLKYDAKKGLESAEFTQFALSDGDSAEVFLTPTSSGYDVRIRGAQLDLKPILQRFFSLGEGTGGVEATQFKQTLALDIKLDRALGSYATTAFNLSANLLLRGSDLRRASLTAQFGENNAISITTNPTPEGRTMLVAFNDAGTILRLLGVYSQLAGGQGSLVLNTVTDQNAQAGELQMRNFAIVDEANVAQILGNHQDSRAAIDKQNRLDFNSGEVKFIRRSDRVEVTEAILSGATVGGTARGFIYTNQRQYDLTGTYVPLFGLNSAFQKIPLIGPLLGGREGEGLVGVTFAVTGPLDNPKFRINPLSALVPGAFRELFEFRAKEQPRAAE</sequence>
<accession>A0ABY7YSK4</accession>
<protein>
    <submittedName>
        <fullName evidence="1">AsmA-like C-terminal domain-containing protein</fullName>
    </submittedName>
</protein>
<dbReference type="Proteomes" id="UP001220530">
    <property type="component" value="Chromosome"/>
</dbReference>
<evidence type="ECO:0000313" key="2">
    <source>
        <dbReference type="Proteomes" id="UP001220530"/>
    </source>
</evidence>
<name>A0ABY7YSK4_9HYPH</name>
<organism evidence="1 2">
    <name type="scientific">Devosia algicola</name>
    <dbReference type="NCBI Taxonomy" id="3026418"/>
    <lineage>
        <taxon>Bacteria</taxon>
        <taxon>Pseudomonadati</taxon>
        <taxon>Pseudomonadota</taxon>
        <taxon>Alphaproteobacteria</taxon>
        <taxon>Hyphomicrobiales</taxon>
        <taxon>Devosiaceae</taxon>
        <taxon>Devosia</taxon>
    </lineage>
</organism>
<dbReference type="RefSeq" id="WP_282220614.1">
    <property type="nucleotide sequence ID" value="NZ_CP118246.1"/>
</dbReference>
<reference evidence="1 2" key="1">
    <citation type="submission" date="2023-02" db="EMBL/GenBank/DDBJ databases">
        <title>Devosia algicola sp. nov., isolated from the phycosphere of marine algae.</title>
        <authorList>
            <person name="Kim J.M."/>
            <person name="Lee J.K."/>
            <person name="Choi B.J."/>
            <person name="Bayburt H."/>
            <person name="Jeon C.O."/>
        </authorList>
    </citation>
    <scope>NUCLEOTIDE SEQUENCE [LARGE SCALE GENOMIC DNA]</scope>
    <source>
        <strain evidence="1 2">G20-9</strain>
    </source>
</reference>
<proteinExistence type="predicted"/>
<evidence type="ECO:0000313" key="1">
    <source>
        <dbReference type="EMBL" id="WDR04231.1"/>
    </source>
</evidence>
<gene>
    <name evidence="1" type="ORF">PSQ19_04790</name>
</gene>
<dbReference type="EMBL" id="CP118246">
    <property type="protein sequence ID" value="WDR04231.1"/>
    <property type="molecule type" value="Genomic_DNA"/>
</dbReference>